<gene>
    <name evidence="1" type="ORF">T4C_8949</name>
</gene>
<name>A0A0V1JZ70_TRIPS</name>
<reference evidence="1 2" key="1">
    <citation type="submission" date="2015-01" db="EMBL/GenBank/DDBJ databases">
        <title>Evolution of Trichinella species and genotypes.</title>
        <authorList>
            <person name="Korhonen P.K."/>
            <person name="Edoardo P."/>
            <person name="Giuseppe L.R."/>
            <person name="Gasser R.B."/>
        </authorList>
    </citation>
    <scope>NUCLEOTIDE SEQUENCE [LARGE SCALE GENOMIC DNA]</scope>
    <source>
        <strain evidence="1">ISS176</strain>
    </source>
</reference>
<comment type="caution">
    <text evidence="1">The sequence shown here is derived from an EMBL/GenBank/DDBJ whole genome shotgun (WGS) entry which is preliminary data.</text>
</comment>
<evidence type="ECO:0000313" key="1">
    <source>
        <dbReference type="EMBL" id="KRZ40292.1"/>
    </source>
</evidence>
<sequence>MDEPIMKPQNVDVTNAITMKNDQMNHLKLPRVNVPRNQLAPYIAMLRQSDYMLWFSNFSGLRSTVGCVKCIMRCMQTMGLFSVLTDDFDAHTNTYQFQTQDVG</sequence>
<proteinExistence type="predicted"/>
<dbReference type="AlphaFoldDB" id="A0A0V1JZ70"/>
<protein>
    <submittedName>
        <fullName evidence="1">Uncharacterized protein</fullName>
    </submittedName>
</protein>
<dbReference type="EMBL" id="JYDV01000028">
    <property type="protein sequence ID" value="KRZ40292.1"/>
    <property type="molecule type" value="Genomic_DNA"/>
</dbReference>
<evidence type="ECO:0000313" key="2">
    <source>
        <dbReference type="Proteomes" id="UP000054826"/>
    </source>
</evidence>
<accession>A0A0V1JZ70</accession>
<organism evidence="1 2">
    <name type="scientific">Trichinella pseudospiralis</name>
    <name type="common">Parasitic roundworm</name>
    <dbReference type="NCBI Taxonomy" id="6337"/>
    <lineage>
        <taxon>Eukaryota</taxon>
        <taxon>Metazoa</taxon>
        <taxon>Ecdysozoa</taxon>
        <taxon>Nematoda</taxon>
        <taxon>Enoplea</taxon>
        <taxon>Dorylaimia</taxon>
        <taxon>Trichinellida</taxon>
        <taxon>Trichinellidae</taxon>
        <taxon>Trichinella</taxon>
    </lineage>
</organism>
<dbReference type="Proteomes" id="UP000054826">
    <property type="component" value="Unassembled WGS sequence"/>
</dbReference>